<dbReference type="NCBIfam" id="TIGR00229">
    <property type="entry name" value="sensory_box"/>
    <property type="match status" value="2"/>
</dbReference>
<dbReference type="InterPro" id="IPR013656">
    <property type="entry name" value="PAS_4"/>
</dbReference>
<keyword evidence="1" id="KW-0378">Hydrolase</keyword>
<dbReference type="InterPro" id="IPR001932">
    <property type="entry name" value="PPM-type_phosphatase-like_dom"/>
</dbReference>
<dbReference type="InterPro" id="IPR036457">
    <property type="entry name" value="PPM-type-like_dom_sf"/>
</dbReference>
<evidence type="ECO:0000256" key="2">
    <source>
        <dbReference type="SAM" id="MobiDB-lite"/>
    </source>
</evidence>
<comment type="caution">
    <text evidence="5">The sequence shown here is derived from an EMBL/GenBank/DDBJ whole genome shotgun (WGS) entry which is preliminary data.</text>
</comment>
<dbReference type="SUPFAM" id="SSF55781">
    <property type="entry name" value="GAF domain-like"/>
    <property type="match status" value="1"/>
</dbReference>
<dbReference type="PROSITE" id="PS50112">
    <property type="entry name" value="PAS"/>
    <property type="match status" value="2"/>
</dbReference>
<dbReference type="InterPro" id="IPR052016">
    <property type="entry name" value="Bact_Sigma-Reg"/>
</dbReference>
<protein>
    <submittedName>
        <fullName evidence="5">SpoIIE family protein phosphatase</fullName>
    </submittedName>
</protein>
<dbReference type="PANTHER" id="PTHR43156">
    <property type="entry name" value="STAGE II SPORULATION PROTEIN E-RELATED"/>
    <property type="match status" value="1"/>
</dbReference>
<dbReference type="InterPro" id="IPR003018">
    <property type="entry name" value="GAF"/>
</dbReference>
<dbReference type="Pfam" id="PF01590">
    <property type="entry name" value="GAF"/>
    <property type="match status" value="1"/>
</dbReference>
<feature type="domain" description="PAS" evidence="3">
    <location>
        <begin position="132"/>
        <end position="202"/>
    </location>
</feature>
<reference evidence="6" key="1">
    <citation type="journal article" date="2019" name="Int. J. Syst. Evol. Microbiol.">
        <title>The Global Catalogue of Microorganisms (GCM) 10K type strain sequencing project: providing services to taxonomists for standard genome sequencing and annotation.</title>
        <authorList>
            <consortium name="The Broad Institute Genomics Platform"/>
            <consortium name="The Broad Institute Genome Sequencing Center for Infectious Disease"/>
            <person name="Wu L."/>
            <person name="Ma J."/>
        </authorList>
    </citation>
    <scope>NUCLEOTIDE SEQUENCE [LARGE SCALE GENOMIC DNA]</scope>
    <source>
        <strain evidence="6">CGMCC 4.1437</strain>
    </source>
</reference>
<dbReference type="CDD" id="cd00130">
    <property type="entry name" value="PAS"/>
    <property type="match status" value="2"/>
</dbReference>
<dbReference type="Pfam" id="PF00989">
    <property type="entry name" value="PAS"/>
    <property type="match status" value="1"/>
</dbReference>
<dbReference type="Pfam" id="PF07228">
    <property type="entry name" value="SpoIIE"/>
    <property type="match status" value="1"/>
</dbReference>
<organism evidence="5 6">
    <name type="scientific">Kitasatospora misakiensis</name>
    <dbReference type="NCBI Taxonomy" id="67330"/>
    <lineage>
        <taxon>Bacteria</taxon>
        <taxon>Bacillati</taxon>
        <taxon>Actinomycetota</taxon>
        <taxon>Actinomycetes</taxon>
        <taxon>Kitasatosporales</taxon>
        <taxon>Streptomycetaceae</taxon>
        <taxon>Kitasatospora</taxon>
    </lineage>
</organism>
<dbReference type="Gene3D" id="3.30.450.40">
    <property type="match status" value="1"/>
</dbReference>
<evidence type="ECO:0000313" key="6">
    <source>
        <dbReference type="Proteomes" id="UP001595975"/>
    </source>
</evidence>
<dbReference type="EMBL" id="JBHSOF010000081">
    <property type="protein sequence ID" value="MFC5668124.1"/>
    <property type="molecule type" value="Genomic_DNA"/>
</dbReference>
<gene>
    <name evidence="5" type="ORF">ACFP3U_34805</name>
</gene>
<dbReference type="RefSeq" id="WP_380229772.1">
    <property type="nucleotide sequence ID" value="NZ_JBHSOF010000081.1"/>
</dbReference>
<dbReference type="InterPro" id="IPR013767">
    <property type="entry name" value="PAS_fold"/>
</dbReference>
<evidence type="ECO:0000313" key="5">
    <source>
        <dbReference type="EMBL" id="MFC5668124.1"/>
    </source>
</evidence>
<keyword evidence="6" id="KW-1185">Reference proteome</keyword>
<dbReference type="Proteomes" id="UP001595975">
    <property type="component" value="Unassembled WGS sequence"/>
</dbReference>
<dbReference type="InterPro" id="IPR000014">
    <property type="entry name" value="PAS"/>
</dbReference>
<dbReference type="PANTHER" id="PTHR43156:SF2">
    <property type="entry name" value="STAGE II SPORULATION PROTEIN E"/>
    <property type="match status" value="1"/>
</dbReference>
<dbReference type="InterPro" id="IPR035965">
    <property type="entry name" value="PAS-like_dom_sf"/>
</dbReference>
<dbReference type="InterPro" id="IPR029016">
    <property type="entry name" value="GAF-like_dom_sf"/>
</dbReference>
<sequence length="702" mass="75041">MAQRLGPADAALAAGGLLDVLGVAAVVVDERGLISLWSPQAEALFGYTCEEALGRVAADLLVGAERRQAVLEAFERVMAGEGTWAGAFPVRHKDGHTLLVEMRNMRLQAASGTWYALGILSERETLQRIERALALSARLVDQAPIGLAVLDEDLRFVLVNPALERINGIPAAEHLGRTPHEVVPHLDVAAIEDRMRRVLATGRPVLEESTVGHMPHDGRDHAWTSSFYRLEDQAHRVMGLAITVIDVTEPYEQSLAAARARRRLSLIADASIRVGTTLDLPTTARELAEVTVPEVADIAAVDLLDAVLPGATGRAGDGPARFRAMAIKAAYPTAATDAADPIGEVTRYHRRRLVTRAAVDGRPVLVQHVTEADLSRIARDDDAAGVLAEAGVHSYLAVPLIARGQVLGALDLKRTRNPAPFDQDDVLLATELAARAAVAIDNARWYQHQRGATLALQRHLLPPRHAPRPPGLAIAYRYQPAVASDETGGDWFDVIPLQGGRTALVVGDVMGSGITAAATMGQLRTTTRALARLSPEPAELLTHLDATAQDLGDTMATCLIALYDPAGGHCRLASAGHPPPVLARPGHAAHPVRLDPGPPLGVGGLPFPVRDLTLRPGDDLVLYTDGLIEVRDQDIDRRLQTLTDLLAGPRRPLEDTCDLILTAMHRPDTQDDVALLIARVLPSPGGRPGDRPVDQPGSGDDS</sequence>
<dbReference type="SMART" id="SM00331">
    <property type="entry name" value="PP2C_SIG"/>
    <property type="match status" value="1"/>
</dbReference>
<evidence type="ECO:0000256" key="1">
    <source>
        <dbReference type="ARBA" id="ARBA00022801"/>
    </source>
</evidence>
<feature type="domain" description="PAS" evidence="3">
    <location>
        <begin position="17"/>
        <end position="81"/>
    </location>
</feature>
<evidence type="ECO:0000259" key="4">
    <source>
        <dbReference type="PROSITE" id="PS51746"/>
    </source>
</evidence>
<name>A0ABW0XF97_9ACTN</name>
<dbReference type="SUPFAM" id="SSF55785">
    <property type="entry name" value="PYP-like sensor domain (PAS domain)"/>
    <property type="match status" value="2"/>
</dbReference>
<proteinExistence type="predicted"/>
<feature type="domain" description="PPM-type phosphatase" evidence="4">
    <location>
        <begin position="473"/>
        <end position="680"/>
    </location>
</feature>
<dbReference type="Gene3D" id="3.30.450.20">
    <property type="entry name" value="PAS domain"/>
    <property type="match status" value="2"/>
</dbReference>
<feature type="region of interest" description="Disordered" evidence="2">
    <location>
        <begin position="681"/>
        <end position="702"/>
    </location>
</feature>
<dbReference type="PROSITE" id="PS51746">
    <property type="entry name" value="PPM_2"/>
    <property type="match status" value="1"/>
</dbReference>
<dbReference type="SUPFAM" id="SSF81606">
    <property type="entry name" value="PP2C-like"/>
    <property type="match status" value="1"/>
</dbReference>
<accession>A0ABW0XF97</accession>
<dbReference type="Pfam" id="PF08448">
    <property type="entry name" value="PAS_4"/>
    <property type="match status" value="1"/>
</dbReference>
<dbReference type="SMART" id="SM00065">
    <property type="entry name" value="GAF"/>
    <property type="match status" value="1"/>
</dbReference>
<dbReference type="Gene3D" id="3.60.40.10">
    <property type="entry name" value="PPM-type phosphatase domain"/>
    <property type="match status" value="1"/>
</dbReference>
<dbReference type="SMART" id="SM00091">
    <property type="entry name" value="PAS"/>
    <property type="match status" value="2"/>
</dbReference>
<evidence type="ECO:0000259" key="3">
    <source>
        <dbReference type="PROSITE" id="PS50112"/>
    </source>
</evidence>